<feature type="compositionally biased region" description="Acidic residues" evidence="1">
    <location>
        <begin position="203"/>
        <end position="253"/>
    </location>
</feature>
<reference evidence="3 4" key="1">
    <citation type="submission" date="2017-05" db="EMBL/GenBank/DDBJ databases">
        <authorList>
            <person name="Varghese N."/>
            <person name="Submissions S."/>
        </authorList>
    </citation>
    <scope>NUCLEOTIDE SEQUENCE [LARGE SCALE GENOMIC DNA]</scope>
    <source>
        <strain evidence="3 4">DSM 19504</strain>
    </source>
</reference>
<gene>
    <name evidence="3" type="ORF">SAMN06264867_10839</name>
</gene>
<dbReference type="Proteomes" id="UP000319712">
    <property type="component" value="Unassembled WGS sequence"/>
</dbReference>
<dbReference type="EMBL" id="FXTD01000008">
    <property type="protein sequence ID" value="SMO75317.1"/>
    <property type="molecule type" value="Genomic_DNA"/>
</dbReference>
<accession>A0A521DUD3</accession>
<evidence type="ECO:0000313" key="4">
    <source>
        <dbReference type="Proteomes" id="UP000319712"/>
    </source>
</evidence>
<dbReference type="RefSeq" id="WP_246066517.1">
    <property type="nucleotide sequence ID" value="NZ_FXTD01000008.1"/>
</dbReference>
<feature type="region of interest" description="Disordered" evidence="1">
    <location>
        <begin position="190"/>
        <end position="253"/>
    </location>
</feature>
<sequence length="253" mass="25986">MSGPSGGSGRSTDATGSTDGVGGSTDQPVLEIPRGDLLRSRVVSDIGTTLAAALDRDLTGYATVVPQETLLLAGDARGVLTFEAGVPVLAYNTVTDSGGPDALAELAVPGPYRVELYAVAPDALRAAHAEESLRIPPAAAATELADDPDLADRTREAAPAERLADDDGEEADAVAAFLADDDRIAAIREQARAEAEARASEWGLDDALADGGDDEPSGDDEPNDDDALADGGDDEPSGDDEPNDDDADRAERF</sequence>
<evidence type="ECO:0000259" key="2">
    <source>
        <dbReference type="Pfam" id="PF26239"/>
    </source>
</evidence>
<evidence type="ECO:0000313" key="3">
    <source>
        <dbReference type="EMBL" id="SMO75317.1"/>
    </source>
</evidence>
<name>A0A521DUD3_9EURY</name>
<feature type="region of interest" description="Disordered" evidence="1">
    <location>
        <begin position="1"/>
        <end position="31"/>
    </location>
</feature>
<organism evidence="3 4">
    <name type="scientific">Halorubrum cibi</name>
    <dbReference type="NCBI Taxonomy" id="413815"/>
    <lineage>
        <taxon>Archaea</taxon>
        <taxon>Methanobacteriati</taxon>
        <taxon>Methanobacteriota</taxon>
        <taxon>Stenosarchaea group</taxon>
        <taxon>Halobacteria</taxon>
        <taxon>Halobacteriales</taxon>
        <taxon>Haloferacaceae</taxon>
        <taxon>Halorubrum</taxon>
    </lineage>
</organism>
<dbReference type="AlphaFoldDB" id="A0A521DUD3"/>
<feature type="domain" description="DUF8054" evidence="2">
    <location>
        <begin position="32"/>
        <end position="204"/>
    </location>
</feature>
<dbReference type="InterPro" id="IPR058367">
    <property type="entry name" value="DUF8054"/>
</dbReference>
<feature type="region of interest" description="Disordered" evidence="1">
    <location>
        <begin position="139"/>
        <end position="171"/>
    </location>
</feature>
<feature type="compositionally biased region" description="Basic and acidic residues" evidence="1">
    <location>
        <begin position="150"/>
        <end position="165"/>
    </location>
</feature>
<evidence type="ECO:0000256" key="1">
    <source>
        <dbReference type="SAM" id="MobiDB-lite"/>
    </source>
</evidence>
<dbReference type="Pfam" id="PF26239">
    <property type="entry name" value="DUF8054"/>
    <property type="match status" value="1"/>
</dbReference>
<feature type="compositionally biased region" description="Basic and acidic residues" evidence="1">
    <location>
        <begin position="190"/>
        <end position="199"/>
    </location>
</feature>
<protein>
    <recommendedName>
        <fullName evidence="2">DUF8054 domain-containing protein</fullName>
    </recommendedName>
</protein>
<proteinExistence type="predicted"/>
<keyword evidence="4" id="KW-1185">Reference proteome</keyword>